<feature type="site" description="Important for catalytic activity" evidence="5">
    <location>
        <position position="431"/>
    </location>
</feature>
<gene>
    <name evidence="8" type="ORF">GH714_023841</name>
</gene>
<sequence length="1396" mass="157058">MRGATEQSSSVVVERVEDGGDKDKEKKKNKRRSNRRSKQNSPNPASISVNETRGELSNACGSGVKTKSYASSMCSMSRQPELDAHALCEHGLTSVSNVAFNSMPTMHINEEVEHILPSDLGGQTFSRSCPEPMAGGVPLGRCMNKDLLPFYHFDDNSRGKIFAPHWSMEATNEAVEKDDAFKALFRVNAHNRLEAYCKIEGVLTDVLISGIAAQNRAVEGDIVVIKVDPLPLWTKMKGSNGPPVNSCAGERIHQELNVPVDYNFGNGYHPSASDSSHFGYSSGQSEVMNGVDRLCAMINSYPLKRPTGRVVAIIERSLRRDAIVGFLNVKQWFYYREGFKKDAKENKNSSSISACEYIQLTPTDPKFPKMMVLMQSLPDSIKKRLERGDPPTIERWSCKAWEVPAEELTIRRDLRNLCIFTIDPSTATDLDDALSFERLPNGSVRVGVHIADVSYFVLPDTALDKEAQSRSTSVYMLRRKLPMLPPLLSENLGSLNPGEDRLAFSIFWDLNSVGEILDHWIGRTVIRSCCKLSYELALDMVDGMISEETCDTLGNRLPLLHGPFEWPDVIRSVKILHEISKTLRQKRFNDGALQLESSKIFFLFDEYGIPYDSMLCEQEESSFLVEEFMLLANRTAAEIISRAFPDSALLRRHPEPNMRKLREFEAFCCKHGLEMDTSSGHFHQSLEHIREKLKDDSVLFDIVMSYASRPMQLATYFCSGVMKDNINDWGHYALAIPFYTHFTSPLRRYPDIVVHRTLAAAIEAEELYTRSRKISHKVRLGEELTRFFTGIYFDKDAAESSEGREALSAAAIKHRVPCTELLAGVAAYSNDRKLASRHVKDACDKLCMWVLLKKKEFLLSDARVLGLGPRFMTIYIQKLAIERRIYYEEVEGLTVEWLEATSTLVLNLCAYKRTFKRASPGNYRALNEVAWVISPCNLNAEAGTVGRFANECNVTPSGKNGLASRHVDPVSESEIEPVVFPLTVRLLSTIPVALHAVGGDDGPIDIGVRLYYKLSTGGEVIRTDIQVGDDTLPFFSVSLWQKQMAAKAVAGDVVLLQNVKIAKFGCVVDARTVQFSSLKCLIHPYELLISKGVDDLIGECRVGKTTMEKFVKVIKWVQRAGSSLYNIRLSSFQKRQLPRNWTVPEQSESRDIFLLSEVLQLRNSCKAVFNASAGEIFLPITWRALGDSDKEKMFVSRRINNVEDSTIAEDFTCVGCQLCGSPLDSENRHIFKQNSVPLYCPKSSDHLHIVGMIYRPFMLYVWDESEYLPLFVRNKAAELLFGNIKAERVYSCYKGQKNGQNCDQKDHCKETIPKAIGKAVVDSCSSGADKSQQVEGKHHHHKKVDFRLIWLILLKMLLQQGKNSPLKFEVNVNTSLDMENGKFEMVSVSVPCIRTR</sequence>
<comment type="cofactor">
    <cofactor evidence="5">
        <name>Mg(2+)</name>
        <dbReference type="ChEBI" id="CHEBI:18420"/>
    </cofactor>
    <cofactor evidence="5">
        <name>Mn(2+)</name>
        <dbReference type="ChEBI" id="CHEBI:29035"/>
    </cofactor>
</comment>
<evidence type="ECO:0000256" key="4">
    <source>
        <dbReference type="ARBA" id="ARBA00022884"/>
    </source>
</evidence>
<evidence type="ECO:0000256" key="1">
    <source>
        <dbReference type="ARBA" id="ARBA00022490"/>
    </source>
</evidence>
<dbReference type="GO" id="GO:0000932">
    <property type="term" value="C:P-body"/>
    <property type="evidence" value="ECO:0007669"/>
    <property type="project" value="UniProtKB-SubCell"/>
</dbReference>
<keyword evidence="5" id="KW-0540">Nuclease</keyword>
<dbReference type="InterPro" id="IPR028591">
    <property type="entry name" value="DIS3L2"/>
</dbReference>
<dbReference type="GO" id="GO:1990074">
    <property type="term" value="P:polyuridylation-dependent mRNA catabolic process"/>
    <property type="evidence" value="ECO:0007669"/>
    <property type="project" value="UniProtKB-UniRule"/>
</dbReference>
<feature type="compositionally biased region" description="Basic and acidic residues" evidence="6">
    <location>
        <begin position="14"/>
        <end position="26"/>
    </location>
</feature>
<dbReference type="GO" id="GO:0000175">
    <property type="term" value="F:3'-5'-RNA exonuclease activity"/>
    <property type="evidence" value="ECO:0007669"/>
    <property type="project" value="UniProtKB-UniRule"/>
</dbReference>
<keyword evidence="3 5" id="KW-0460">Magnesium</keyword>
<evidence type="ECO:0000313" key="8">
    <source>
        <dbReference type="EMBL" id="KAF2291416.1"/>
    </source>
</evidence>
<feature type="region of interest" description="Disordered" evidence="6">
    <location>
        <begin position="1"/>
        <end position="62"/>
    </location>
</feature>
<dbReference type="PROSITE" id="PS01175">
    <property type="entry name" value="RIBONUCLEASE_II"/>
    <property type="match status" value="1"/>
</dbReference>
<keyword evidence="5" id="KW-0269">Exonuclease</keyword>
<keyword evidence="4 5" id="KW-0694">RNA-binding</keyword>
<keyword evidence="2 5" id="KW-0479">Metal-binding</keyword>
<comment type="similarity">
    <text evidence="5">Belongs to the RNR ribonuclease family. DIS3L2 subfamily.</text>
</comment>
<protein>
    <recommendedName>
        <fullName evidence="5">DIS3-like exonuclease 2</fullName>
        <ecNumber evidence="5">3.1.13.-</ecNumber>
    </recommendedName>
</protein>
<feature type="compositionally biased region" description="Basic residues" evidence="6">
    <location>
        <begin position="27"/>
        <end position="38"/>
    </location>
</feature>
<keyword evidence="5" id="KW-0378">Hydrolase</keyword>
<dbReference type="InterPro" id="IPR012340">
    <property type="entry name" value="NA-bd_OB-fold"/>
</dbReference>
<comment type="subcellular location">
    <subcellularLocation>
        <location evidence="5">Cytoplasm</location>
    </subcellularLocation>
    <subcellularLocation>
        <location evidence="5">Cytoplasm</location>
        <location evidence="5">P-body</location>
    </subcellularLocation>
</comment>
<dbReference type="EMBL" id="JAAGAX010000015">
    <property type="protein sequence ID" value="KAF2291416.1"/>
    <property type="molecule type" value="Genomic_DNA"/>
</dbReference>
<reference evidence="8 9" key="1">
    <citation type="journal article" date="2020" name="Mol. Plant">
        <title>The Chromosome-Based Rubber Tree Genome Provides New Insights into Spurge Genome Evolution and Rubber Biosynthesis.</title>
        <authorList>
            <person name="Liu J."/>
            <person name="Shi C."/>
            <person name="Shi C.C."/>
            <person name="Li W."/>
            <person name="Zhang Q.J."/>
            <person name="Zhang Y."/>
            <person name="Li K."/>
            <person name="Lu H.F."/>
            <person name="Shi C."/>
            <person name="Zhu S.T."/>
            <person name="Xiao Z.Y."/>
            <person name="Nan H."/>
            <person name="Yue Y."/>
            <person name="Zhu X.G."/>
            <person name="Wu Y."/>
            <person name="Hong X.N."/>
            <person name="Fan G.Y."/>
            <person name="Tong Y."/>
            <person name="Zhang D."/>
            <person name="Mao C.L."/>
            <person name="Liu Y.L."/>
            <person name="Hao S.J."/>
            <person name="Liu W.Q."/>
            <person name="Lv M.Q."/>
            <person name="Zhang H.B."/>
            <person name="Liu Y."/>
            <person name="Hu-Tang G.R."/>
            <person name="Wang J.P."/>
            <person name="Wang J.H."/>
            <person name="Sun Y.H."/>
            <person name="Ni S.B."/>
            <person name="Chen W.B."/>
            <person name="Zhang X.C."/>
            <person name="Jiao Y.N."/>
            <person name="Eichler E.E."/>
            <person name="Li G.H."/>
            <person name="Liu X."/>
            <person name="Gao L.Z."/>
        </authorList>
    </citation>
    <scope>NUCLEOTIDE SEQUENCE [LARGE SCALE GENOMIC DNA]</scope>
    <source>
        <strain evidence="9">cv. GT1</strain>
        <tissue evidence="8">Leaf</tissue>
    </source>
</reference>
<evidence type="ECO:0000259" key="7">
    <source>
        <dbReference type="SMART" id="SM00955"/>
    </source>
</evidence>
<dbReference type="HAMAP" id="MF_03045">
    <property type="entry name" value="DIS3L2"/>
    <property type="match status" value="1"/>
</dbReference>
<name>A0A6A6KTN1_HEVBR</name>
<feature type="compositionally biased region" description="Polar residues" evidence="6">
    <location>
        <begin position="39"/>
        <end position="51"/>
    </location>
</feature>
<dbReference type="InterPro" id="IPR050180">
    <property type="entry name" value="RNR_Ribonuclease"/>
</dbReference>
<dbReference type="SMART" id="SM00955">
    <property type="entry name" value="RNB"/>
    <property type="match status" value="1"/>
</dbReference>
<dbReference type="Gene3D" id="2.40.50.690">
    <property type="match status" value="1"/>
</dbReference>
<dbReference type="PANTHER" id="PTHR23355">
    <property type="entry name" value="RIBONUCLEASE"/>
    <property type="match status" value="1"/>
</dbReference>
<keyword evidence="1 5" id="KW-0963">Cytoplasm</keyword>
<dbReference type="PANTHER" id="PTHR23355:SF9">
    <property type="entry name" value="DIS3-LIKE EXONUCLEASE 2"/>
    <property type="match status" value="1"/>
</dbReference>
<evidence type="ECO:0000313" key="9">
    <source>
        <dbReference type="Proteomes" id="UP000467840"/>
    </source>
</evidence>
<dbReference type="GO" id="GO:0003723">
    <property type="term" value="F:RNA binding"/>
    <property type="evidence" value="ECO:0007669"/>
    <property type="project" value="UniProtKB-KW"/>
</dbReference>
<dbReference type="GO" id="GO:0046872">
    <property type="term" value="F:metal ion binding"/>
    <property type="evidence" value="ECO:0007669"/>
    <property type="project" value="UniProtKB-KW"/>
</dbReference>
<accession>A0A6A6KTN1</accession>
<feature type="binding site" evidence="5">
    <location>
        <position position="432"/>
    </location>
    <ligand>
        <name>Mg(2+)</name>
        <dbReference type="ChEBI" id="CHEBI:18420"/>
    </ligand>
</feature>
<dbReference type="SUPFAM" id="SSF50249">
    <property type="entry name" value="Nucleic acid-binding proteins"/>
    <property type="match status" value="2"/>
</dbReference>
<dbReference type="InterPro" id="IPR022966">
    <property type="entry name" value="RNase_II/R_CS"/>
</dbReference>
<evidence type="ECO:0000256" key="2">
    <source>
        <dbReference type="ARBA" id="ARBA00022723"/>
    </source>
</evidence>
<dbReference type="Proteomes" id="UP000467840">
    <property type="component" value="Chromosome 2"/>
</dbReference>
<dbReference type="EC" id="3.1.13.-" evidence="5"/>
<dbReference type="Pfam" id="PF00773">
    <property type="entry name" value="RNB"/>
    <property type="match status" value="1"/>
</dbReference>
<dbReference type="GO" id="GO:0000956">
    <property type="term" value="P:nuclear-transcribed mRNA catabolic process"/>
    <property type="evidence" value="ECO:0007669"/>
    <property type="project" value="UniProtKB-UniRule"/>
</dbReference>
<evidence type="ECO:0000256" key="5">
    <source>
        <dbReference type="HAMAP-Rule" id="MF_03045"/>
    </source>
</evidence>
<organism evidence="8 9">
    <name type="scientific">Hevea brasiliensis</name>
    <name type="common">Para rubber tree</name>
    <name type="synonym">Siphonia brasiliensis</name>
    <dbReference type="NCBI Taxonomy" id="3981"/>
    <lineage>
        <taxon>Eukaryota</taxon>
        <taxon>Viridiplantae</taxon>
        <taxon>Streptophyta</taxon>
        <taxon>Embryophyta</taxon>
        <taxon>Tracheophyta</taxon>
        <taxon>Spermatophyta</taxon>
        <taxon>Magnoliopsida</taxon>
        <taxon>eudicotyledons</taxon>
        <taxon>Gunneridae</taxon>
        <taxon>Pentapetalae</taxon>
        <taxon>rosids</taxon>
        <taxon>fabids</taxon>
        <taxon>Malpighiales</taxon>
        <taxon>Euphorbiaceae</taxon>
        <taxon>Crotonoideae</taxon>
        <taxon>Micrandreae</taxon>
        <taxon>Hevea</taxon>
    </lineage>
</organism>
<proteinExistence type="inferred from homology"/>
<dbReference type="FunFam" id="2.40.50.690:FF:000007">
    <property type="entry name" value="DIS3-like exonuclease 2"/>
    <property type="match status" value="1"/>
</dbReference>
<dbReference type="InterPro" id="IPR001900">
    <property type="entry name" value="RNase_II/R"/>
</dbReference>
<comment type="caution">
    <text evidence="8">The sequence shown here is derived from an EMBL/GenBank/DDBJ whole genome shotgun (WGS) entry which is preliminary data.</text>
</comment>
<evidence type="ECO:0000256" key="3">
    <source>
        <dbReference type="ARBA" id="ARBA00022842"/>
    </source>
</evidence>
<keyword evidence="9" id="KW-1185">Reference proteome</keyword>
<comment type="function">
    <text evidence="5">3'-5'-exoribonuclease that specifically recognizes RNAs polyuridylated at their 3' end and mediates their degradation. Component of an exosome-independent RNA degradation pathway that mediates degradation of cytoplasmic mRNAs that have been deadenylated and subsequently uridylated at their 3'.</text>
</comment>
<evidence type="ECO:0000256" key="6">
    <source>
        <dbReference type="SAM" id="MobiDB-lite"/>
    </source>
</evidence>
<feature type="binding site" evidence="5">
    <location>
        <position position="423"/>
    </location>
    <ligand>
        <name>Mg(2+)</name>
        <dbReference type="ChEBI" id="CHEBI:18420"/>
    </ligand>
</feature>
<feature type="domain" description="RNB" evidence="7">
    <location>
        <begin position="411"/>
        <end position="764"/>
    </location>
</feature>
<keyword evidence="5" id="KW-0464">Manganese</keyword>